<dbReference type="Gene3D" id="3.30.428.10">
    <property type="entry name" value="HIT-like"/>
    <property type="match status" value="1"/>
</dbReference>
<dbReference type="Proteomes" id="UP000302218">
    <property type="component" value="Chromosome"/>
</dbReference>
<dbReference type="PANTHER" id="PTHR46648">
    <property type="entry name" value="HIT FAMILY PROTEIN 1"/>
    <property type="match status" value="1"/>
</dbReference>
<evidence type="ECO:0000256" key="3">
    <source>
        <dbReference type="PROSITE-ProRule" id="PRU00464"/>
    </source>
</evidence>
<dbReference type="SUPFAM" id="SSF54197">
    <property type="entry name" value="HIT-like"/>
    <property type="match status" value="1"/>
</dbReference>
<dbReference type="PANTHER" id="PTHR46648:SF1">
    <property type="entry name" value="ADENOSINE 5'-MONOPHOSPHORAMIDASE HNT1"/>
    <property type="match status" value="1"/>
</dbReference>
<dbReference type="InterPro" id="IPR001310">
    <property type="entry name" value="Histidine_triad_HIT"/>
</dbReference>
<dbReference type="RefSeq" id="WP_138243835.1">
    <property type="nucleotide sequence ID" value="NZ_CP040330.1"/>
</dbReference>
<evidence type="ECO:0000256" key="1">
    <source>
        <dbReference type="PIRSR" id="PIRSR601310-1"/>
    </source>
</evidence>
<dbReference type="AlphaFoldDB" id="A0A4V1FYH1"/>
<dbReference type="KEGG" id="nvr:FEJ81_02770"/>
<dbReference type="Pfam" id="PF01230">
    <property type="entry name" value="HIT"/>
    <property type="match status" value="1"/>
</dbReference>
<proteinExistence type="predicted"/>
<protein>
    <submittedName>
        <fullName evidence="5">HIT domain-containing protein</fullName>
    </submittedName>
</protein>
<dbReference type="InterPro" id="IPR036265">
    <property type="entry name" value="HIT-like_sf"/>
</dbReference>
<evidence type="ECO:0000256" key="2">
    <source>
        <dbReference type="PIRSR" id="PIRSR601310-3"/>
    </source>
</evidence>
<feature type="active site" description="Tele-AMP-histidine intermediate" evidence="1">
    <location>
        <position position="99"/>
    </location>
</feature>
<dbReference type="PROSITE" id="PS51084">
    <property type="entry name" value="HIT_2"/>
    <property type="match status" value="1"/>
</dbReference>
<dbReference type="OrthoDB" id="26806at2157"/>
<name>A0A4V1FYH1_9EURY</name>
<evidence type="ECO:0000259" key="4">
    <source>
        <dbReference type="PROSITE" id="PS51084"/>
    </source>
</evidence>
<evidence type="ECO:0000313" key="5">
    <source>
        <dbReference type="EMBL" id="QCS41322.1"/>
    </source>
</evidence>
<sequence>MHDDCDFCRILSGDRSAHVLYEDERTVAFLDRNPAVPGHCLVIPRAHEEDVLTIDESVSTAVFETVRTVSNALEAALEPEGFSVFHTSGPLVGTVDHAHVHLLPRFGDDDVALSLSRDRLDDDAAALMGRVQAHLER</sequence>
<feature type="domain" description="HIT" evidence="4">
    <location>
        <begin position="6"/>
        <end position="113"/>
    </location>
</feature>
<dbReference type="GO" id="GO:0009117">
    <property type="term" value="P:nucleotide metabolic process"/>
    <property type="evidence" value="ECO:0007669"/>
    <property type="project" value="TreeGrafter"/>
</dbReference>
<dbReference type="GeneID" id="40264159"/>
<dbReference type="GO" id="GO:0003824">
    <property type="term" value="F:catalytic activity"/>
    <property type="evidence" value="ECO:0007669"/>
    <property type="project" value="InterPro"/>
</dbReference>
<dbReference type="EMBL" id="CP040330">
    <property type="protein sequence ID" value="QCS41322.1"/>
    <property type="molecule type" value="Genomic_DNA"/>
</dbReference>
<gene>
    <name evidence="5" type="ORF">FEJ81_02770</name>
</gene>
<reference evidence="6" key="1">
    <citation type="submission" date="2019-05" db="EMBL/GenBank/DDBJ databases">
        <title>Genome sequence and methylation pattern of the halophilic Archaeon Natrinema versiforme BOL5-4.</title>
        <authorList>
            <person name="DasSarma P."/>
            <person name="Anton B.P."/>
            <person name="DasSarma S.L."/>
            <person name="Martinez F.L."/>
            <person name="Guzman D."/>
            <person name="Roberts R.J."/>
            <person name="DasSarma S."/>
        </authorList>
    </citation>
    <scope>NUCLEOTIDE SEQUENCE [LARGE SCALE GENOMIC DNA]</scope>
    <source>
        <strain evidence="6">BOL5-4</strain>
    </source>
</reference>
<dbReference type="InterPro" id="IPR011146">
    <property type="entry name" value="HIT-like"/>
</dbReference>
<feature type="short sequence motif" description="Histidine triad motif" evidence="2 3">
    <location>
        <begin position="97"/>
        <end position="101"/>
    </location>
</feature>
<accession>A0A4V1FYH1</accession>
<dbReference type="PRINTS" id="PR00332">
    <property type="entry name" value="HISTRIAD"/>
</dbReference>
<organism evidence="5 6">
    <name type="scientific">Natrinema versiforme</name>
    <dbReference type="NCBI Taxonomy" id="88724"/>
    <lineage>
        <taxon>Archaea</taxon>
        <taxon>Methanobacteriati</taxon>
        <taxon>Methanobacteriota</taxon>
        <taxon>Stenosarchaea group</taxon>
        <taxon>Halobacteria</taxon>
        <taxon>Halobacteriales</taxon>
        <taxon>Natrialbaceae</taxon>
        <taxon>Natrinema</taxon>
    </lineage>
</organism>
<evidence type="ECO:0000313" key="6">
    <source>
        <dbReference type="Proteomes" id="UP000302218"/>
    </source>
</evidence>